<proteinExistence type="predicted"/>
<evidence type="ECO:0000313" key="1">
    <source>
        <dbReference type="EMBL" id="TPX55134.1"/>
    </source>
</evidence>
<dbReference type="AlphaFoldDB" id="A0A507DTQ2"/>
<keyword evidence="2" id="KW-1185">Reference proteome</keyword>
<evidence type="ECO:0000313" key="2">
    <source>
        <dbReference type="Proteomes" id="UP000320333"/>
    </source>
</evidence>
<dbReference type="Proteomes" id="UP000320333">
    <property type="component" value="Unassembled WGS sequence"/>
</dbReference>
<dbReference type="SUPFAM" id="SSF51206">
    <property type="entry name" value="cAMP-binding domain-like"/>
    <property type="match status" value="1"/>
</dbReference>
<name>A0A507DTQ2_9FUNG</name>
<reference evidence="1 2" key="1">
    <citation type="journal article" date="2019" name="Sci. Rep.">
        <title>Comparative genomics of chytrid fungi reveal insights into the obligate biotrophic and pathogenic lifestyle of Synchytrium endobioticum.</title>
        <authorList>
            <person name="van de Vossenberg B.T.L.H."/>
            <person name="Warris S."/>
            <person name="Nguyen H.D.T."/>
            <person name="van Gent-Pelzer M.P.E."/>
            <person name="Joly D.L."/>
            <person name="van de Geest H.C."/>
            <person name="Bonants P.J.M."/>
            <person name="Smith D.S."/>
            <person name="Levesque C.A."/>
            <person name="van der Lee T.A.J."/>
        </authorList>
    </citation>
    <scope>NUCLEOTIDE SEQUENCE [LARGE SCALE GENOMIC DNA]</scope>
    <source>
        <strain evidence="1 2">CBS 675.73</strain>
    </source>
</reference>
<dbReference type="OrthoDB" id="2152421at2759"/>
<sequence>KPRLLTYYEKRYCGKYFEEDALLSDLNDSLKAEILLQNTRKLIMNVPFLKRNVGDGRDELFMGRIAGALHSINFIPGITSRSKETLDQTCT</sequence>
<comment type="caution">
    <text evidence="1">The sequence shown here is derived from an EMBL/GenBank/DDBJ whole genome shotgun (WGS) entry which is preliminary data.</text>
</comment>
<feature type="non-terminal residue" evidence="1">
    <location>
        <position position="1"/>
    </location>
</feature>
<dbReference type="EMBL" id="QEAP01000863">
    <property type="protein sequence ID" value="TPX55134.1"/>
    <property type="molecule type" value="Genomic_DNA"/>
</dbReference>
<dbReference type="Gene3D" id="1.10.287.630">
    <property type="entry name" value="Helix hairpin bin"/>
    <property type="match status" value="1"/>
</dbReference>
<protein>
    <submittedName>
        <fullName evidence="1">Uncharacterized protein</fullName>
    </submittedName>
</protein>
<dbReference type="InterPro" id="IPR018490">
    <property type="entry name" value="cNMP-bd_dom_sf"/>
</dbReference>
<organism evidence="1 2">
    <name type="scientific">Chytriomyces confervae</name>
    <dbReference type="NCBI Taxonomy" id="246404"/>
    <lineage>
        <taxon>Eukaryota</taxon>
        <taxon>Fungi</taxon>
        <taxon>Fungi incertae sedis</taxon>
        <taxon>Chytridiomycota</taxon>
        <taxon>Chytridiomycota incertae sedis</taxon>
        <taxon>Chytridiomycetes</taxon>
        <taxon>Chytridiales</taxon>
        <taxon>Chytriomycetaceae</taxon>
        <taxon>Chytriomyces</taxon>
    </lineage>
</organism>
<accession>A0A507DTQ2</accession>
<gene>
    <name evidence="1" type="ORF">CcCBS67573_g09508</name>
</gene>